<keyword evidence="3" id="KW-0802">TPR repeat</keyword>
<organism evidence="6">
    <name type="scientific">Mucor ambiguus</name>
    <dbReference type="NCBI Taxonomy" id="91626"/>
    <lineage>
        <taxon>Eukaryota</taxon>
        <taxon>Fungi</taxon>
        <taxon>Fungi incertae sedis</taxon>
        <taxon>Mucoromycota</taxon>
        <taxon>Mucoromycotina</taxon>
        <taxon>Mucoromycetes</taxon>
        <taxon>Mucorales</taxon>
        <taxon>Mucorineae</taxon>
        <taxon>Mucoraceae</taxon>
        <taxon>Mucor</taxon>
    </lineage>
</organism>
<evidence type="ECO:0000256" key="3">
    <source>
        <dbReference type="PROSITE-ProRule" id="PRU00339"/>
    </source>
</evidence>
<gene>
    <name evidence="6" type="ORF">MAM1_0175c07282</name>
</gene>
<dbReference type="OrthoDB" id="29013at2759"/>
<dbReference type="STRING" id="91626.A0A0C9MZS6"/>
<evidence type="ECO:0000256" key="1">
    <source>
        <dbReference type="ARBA" id="ARBA00002550"/>
    </source>
</evidence>
<feature type="repeat" description="TPR" evidence="3">
    <location>
        <begin position="922"/>
        <end position="955"/>
    </location>
</feature>
<dbReference type="SMART" id="SM00028">
    <property type="entry name" value="TPR"/>
    <property type="match status" value="4"/>
</dbReference>
<comment type="similarity">
    <text evidence="2">Belongs to the YPP1 family.</text>
</comment>
<dbReference type="Gene3D" id="1.25.40.10">
    <property type="entry name" value="Tetratricopeptide repeat domain"/>
    <property type="match status" value="2"/>
</dbReference>
<protein>
    <recommendedName>
        <fullName evidence="5">Tetratricopeptide repeat protein 7 N-terminal domain-containing protein</fullName>
    </recommendedName>
</protein>
<evidence type="ECO:0000313" key="6">
    <source>
        <dbReference type="EMBL" id="GAN07778.1"/>
    </source>
</evidence>
<dbReference type="Proteomes" id="UP000053815">
    <property type="component" value="Unassembled WGS sequence"/>
</dbReference>
<feature type="region of interest" description="Disordered" evidence="4">
    <location>
        <begin position="720"/>
        <end position="753"/>
    </location>
</feature>
<proteinExistence type="inferred from homology"/>
<accession>A0A0C9MZS6</accession>
<dbReference type="PANTHER" id="PTHR23083:SF464">
    <property type="entry name" value="TETRATRICOPEPTIDE REPEAT DOMAIN 7, ISOFORM A"/>
    <property type="match status" value="1"/>
</dbReference>
<feature type="compositionally biased region" description="Polar residues" evidence="4">
    <location>
        <begin position="786"/>
        <end position="796"/>
    </location>
</feature>
<evidence type="ECO:0000256" key="4">
    <source>
        <dbReference type="SAM" id="MobiDB-lite"/>
    </source>
</evidence>
<dbReference type="Pfam" id="PF19440">
    <property type="entry name" value="TTC7_N"/>
    <property type="match status" value="1"/>
</dbReference>
<keyword evidence="7" id="KW-1185">Reference proteome</keyword>
<dbReference type="InterPro" id="IPR019734">
    <property type="entry name" value="TPR_rpt"/>
</dbReference>
<dbReference type="InterPro" id="IPR011990">
    <property type="entry name" value="TPR-like_helical_dom_sf"/>
</dbReference>
<reference evidence="6" key="1">
    <citation type="submission" date="2014-09" db="EMBL/GenBank/DDBJ databases">
        <title>Draft genome sequence of an oleaginous Mucoromycotina fungus Mucor ambiguus NBRC6742.</title>
        <authorList>
            <person name="Takeda I."/>
            <person name="Yamane N."/>
            <person name="Morita T."/>
            <person name="Tamano K."/>
            <person name="Machida M."/>
            <person name="Baker S."/>
            <person name="Koike H."/>
        </authorList>
    </citation>
    <scope>NUCLEOTIDE SEQUENCE</scope>
    <source>
        <strain evidence="6">NBRC 6742</strain>
    </source>
</reference>
<evidence type="ECO:0000259" key="5">
    <source>
        <dbReference type="Pfam" id="PF19440"/>
    </source>
</evidence>
<dbReference type="AlphaFoldDB" id="A0A0C9MZS6"/>
<dbReference type="InterPro" id="IPR051722">
    <property type="entry name" value="Endocytosis_PI4K-reg_protein"/>
</dbReference>
<feature type="compositionally biased region" description="Low complexity" evidence="4">
    <location>
        <begin position="728"/>
        <end position="753"/>
    </location>
</feature>
<dbReference type="EMBL" id="DF836464">
    <property type="protein sequence ID" value="GAN07778.1"/>
    <property type="molecule type" value="Genomic_DNA"/>
</dbReference>
<dbReference type="Pfam" id="PF14559">
    <property type="entry name" value="TPR_19"/>
    <property type="match status" value="1"/>
</dbReference>
<dbReference type="PANTHER" id="PTHR23083">
    <property type="entry name" value="TETRATRICOPEPTIDE REPEAT PROTEIN, TPR"/>
    <property type="match status" value="1"/>
</dbReference>
<dbReference type="SUPFAM" id="SSF48452">
    <property type="entry name" value="TPR-like"/>
    <property type="match status" value="2"/>
</dbReference>
<name>A0A0C9MZS6_9FUNG</name>
<feature type="domain" description="Tetratricopeptide repeat protein 7 N-terminal" evidence="5">
    <location>
        <begin position="4"/>
        <end position="173"/>
    </location>
</feature>
<evidence type="ECO:0000313" key="7">
    <source>
        <dbReference type="Proteomes" id="UP000053815"/>
    </source>
</evidence>
<dbReference type="InterPro" id="IPR045819">
    <property type="entry name" value="TTC7_N"/>
</dbReference>
<evidence type="ECO:0000256" key="2">
    <source>
        <dbReference type="ARBA" id="ARBA00038251"/>
    </source>
</evidence>
<dbReference type="PROSITE" id="PS50005">
    <property type="entry name" value="TPR"/>
    <property type="match status" value="1"/>
</dbReference>
<feature type="region of interest" description="Disordered" evidence="4">
    <location>
        <begin position="778"/>
        <end position="845"/>
    </location>
</feature>
<sequence length="1036" mass="115721">MVTNKAITISKEIDAARCKSHWQAIPELARRYRKHNPDGLALEQSILAEANLVHVLETNRKDSKKLFAKDSPNNITLSTRVSQSLMKPIQQQLSAALGDKNPSAETQLVKQMIRMILARTWFECGEYQKALDAISETGYKKLEATSGYSYTLYMQTLAIRAMSLDLVQQQSAMEAYDQLASVVNQVPILIDHAIVDWAEQGLYRGTLLALSDSCQSSDRLPQQTMNLIRAYHKACASQLDTWRVYKRVNVTRYASSYFSSLYKAHQYMPPVDFSETEEGKQCSEDQFAEAKRGYEHQLFSIEIMQLHTVYEKLVYVLAHFPRSGQPNALVLEFVDRLAEDFELVGGTEAEKRGYVEALNRASLKTFNSPCVTRHLFHALVQLGDYEEAEHALRTYLYLVGLESKAMVESRSTTAALASDSFGYNTPVPSADEVEELAIAENMQKSDGPKRSEEVETLDNKIKLLVTAVKMYCKELCKGSNAVYMAEMAERLYTKEMASSHQHDDHFIEMGAVVYRTLGVALGFLASQTFGQDRRPKYHEKALVSLRKSIAINNQSWETYYQLGLQLAEMRDTVQAMQMVTQSLQLNSQHLPSWHLLALLCTCPIQDNQAQALKTCEIALMEASQITNKDSWVDYSDDILQHVLLQMTQTLLVERLRGAEAAMASQEALFQVFGKIVVPELIPNTTGYNMLHEAISNGNARYGMVLSGSLGNMSVQESANGTYNAKDGSTNAASATRNRSTSTASLQSRSLSDRSASVSSFTGRKFHLADMFSHGHLEKSDVGSVRSVPSPTTTLSKSGMGGQSLHRHGSKLSLLDPKSLIRKQKKEETTGNSTRGLSSPLDGGSASSIRSITPSIISTHTLLQTTTILSRPTTHARLQHQRSCKMLCDLWLLSAEGFLRAGKLEEALKAISEAENVDWTTHAGVWCLLGRIRLAQSKPDKAIAAFQKGLVTKPNDVDCRIWLARTYMEQGHLEVAEGLLQAITQENGWDHASAWYYLAEIYKKTDRLDRTKDCLFYALELESTTPLQSFAILPRFV</sequence>
<comment type="function">
    <text evidence="1">Involved in endocytosis.</text>
</comment>